<keyword evidence="1" id="KW-0238">DNA-binding</keyword>
<organism evidence="1 2">
    <name type="scientific">Candidatus Aphodoplasma excrementigallinarum</name>
    <dbReference type="NCBI Taxonomy" id="2840673"/>
    <lineage>
        <taxon>Bacteria</taxon>
        <taxon>Bacillati</taxon>
        <taxon>Bacillota</taxon>
        <taxon>Clostridia</taxon>
        <taxon>Eubacteriales</taxon>
        <taxon>Candidatus Aphodoplasma</taxon>
    </lineage>
</organism>
<dbReference type="InterPro" id="IPR038056">
    <property type="entry name" value="YjbR-like_sf"/>
</dbReference>
<evidence type="ECO:0000313" key="2">
    <source>
        <dbReference type="Proteomes" id="UP000886743"/>
    </source>
</evidence>
<dbReference type="SUPFAM" id="SSF142906">
    <property type="entry name" value="YjbR-like"/>
    <property type="match status" value="1"/>
</dbReference>
<comment type="caution">
    <text evidence="1">The sequence shown here is derived from an EMBL/GenBank/DDBJ whole genome shotgun (WGS) entry which is preliminary data.</text>
</comment>
<dbReference type="GO" id="GO:0003677">
    <property type="term" value="F:DNA binding"/>
    <property type="evidence" value="ECO:0007669"/>
    <property type="project" value="UniProtKB-KW"/>
</dbReference>
<dbReference type="InterPro" id="IPR007351">
    <property type="entry name" value="YjbR"/>
</dbReference>
<proteinExistence type="predicted"/>
<dbReference type="InterPro" id="IPR058532">
    <property type="entry name" value="YjbR/MT2646/Rv2570-like"/>
</dbReference>
<dbReference type="Gene3D" id="3.90.1150.30">
    <property type="match status" value="1"/>
</dbReference>
<reference evidence="1" key="1">
    <citation type="submission" date="2020-10" db="EMBL/GenBank/DDBJ databases">
        <authorList>
            <person name="Gilroy R."/>
        </authorList>
    </citation>
    <scope>NUCLEOTIDE SEQUENCE</scope>
    <source>
        <strain evidence="1">4920</strain>
    </source>
</reference>
<name>A0A9D1SZM0_9FIRM</name>
<sequence>MDLRKQIVDYCLTLPGAYEDYPFDDFNWTVMRHGYNKKAFALVFERMGHIWVNVKCEPVKAEFLRSMYQSVVPAYHMNKTHWNSIILDGSVPEDVVRAMIDDSYALIRPRLRRGKNGEGTR</sequence>
<dbReference type="PANTHER" id="PTHR35145">
    <property type="entry name" value="CYTOPLASMIC PROTEIN-RELATED"/>
    <property type="match status" value="1"/>
</dbReference>
<gene>
    <name evidence="1" type="ORF">IAC74_00950</name>
</gene>
<dbReference type="Proteomes" id="UP000886743">
    <property type="component" value="Unassembled WGS sequence"/>
</dbReference>
<evidence type="ECO:0000313" key="1">
    <source>
        <dbReference type="EMBL" id="HIV02112.1"/>
    </source>
</evidence>
<accession>A0A9D1SZM0</accession>
<dbReference type="Pfam" id="PF04237">
    <property type="entry name" value="YjbR"/>
    <property type="match status" value="1"/>
</dbReference>
<dbReference type="AlphaFoldDB" id="A0A9D1SZM0"/>
<dbReference type="PANTHER" id="PTHR35145:SF1">
    <property type="entry name" value="CYTOPLASMIC PROTEIN"/>
    <property type="match status" value="1"/>
</dbReference>
<reference evidence="1" key="2">
    <citation type="journal article" date="2021" name="PeerJ">
        <title>Extensive microbial diversity within the chicken gut microbiome revealed by metagenomics and culture.</title>
        <authorList>
            <person name="Gilroy R."/>
            <person name="Ravi A."/>
            <person name="Getino M."/>
            <person name="Pursley I."/>
            <person name="Horton D.L."/>
            <person name="Alikhan N.F."/>
            <person name="Baker D."/>
            <person name="Gharbi K."/>
            <person name="Hall N."/>
            <person name="Watson M."/>
            <person name="Adriaenssens E.M."/>
            <person name="Foster-Nyarko E."/>
            <person name="Jarju S."/>
            <person name="Secka A."/>
            <person name="Antonio M."/>
            <person name="Oren A."/>
            <person name="Chaudhuri R.R."/>
            <person name="La Ragione R."/>
            <person name="Hildebrand F."/>
            <person name="Pallen M.J."/>
        </authorList>
    </citation>
    <scope>NUCLEOTIDE SEQUENCE</scope>
    <source>
        <strain evidence="1">4920</strain>
    </source>
</reference>
<protein>
    <submittedName>
        <fullName evidence="1">MmcQ/YjbR family DNA-binding protein</fullName>
    </submittedName>
</protein>
<dbReference type="EMBL" id="DVOF01000028">
    <property type="protein sequence ID" value="HIV02112.1"/>
    <property type="molecule type" value="Genomic_DNA"/>
</dbReference>